<feature type="transmembrane region" description="Helical" evidence="1">
    <location>
        <begin position="346"/>
        <end position="367"/>
    </location>
</feature>
<keyword evidence="3" id="KW-1185">Reference proteome</keyword>
<keyword evidence="1" id="KW-0812">Transmembrane</keyword>
<evidence type="ECO:0000313" key="3">
    <source>
        <dbReference type="Proteomes" id="UP000094329"/>
    </source>
</evidence>
<accession>A0ABX3A2P1</accession>
<protein>
    <recommendedName>
        <fullName evidence="4">Polysaccharide biosynthesis protein</fullName>
    </recommendedName>
</protein>
<feature type="transmembrane region" description="Helical" evidence="1">
    <location>
        <begin position="122"/>
        <end position="142"/>
    </location>
</feature>
<dbReference type="RefSeq" id="WP_069312936.1">
    <property type="nucleotide sequence ID" value="NZ_MDTU01000001.1"/>
</dbReference>
<evidence type="ECO:0000256" key="1">
    <source>
        <dbReference type="SAM" id="Phobius"/>
    </source>
</evidence>
<gene>
    <name evidence="2" type="ORF">BGC07_09710</name>
</gene>
<feature type="transmembrane region" description="Helical" evidence="1">
    <location>
        <begin position="154"/>
        <end position="174"/>
    </location>
</feature>
<reference evidence="2 3" key="1">
    <citation type="submission" date="2016-08" db="EMBL/GenBank/DDBJ databases">
        <title>Draft genome sequence of Candidatus Piscirickettsia litoralis, from seawater.</title>
        <authorList>
            <person name="Wan X."/>
            <person name="Lee A.J."/>
            <person name="Hou S."/>
            <person name="Donachie S.P."/>
        </authorList>
    </citation>
    <scope>NUCLEOTIDE SEQUENCE [LARGE SCALE GENOMIC DNA]</scope>
    <source>
        <strain evidence="2 3">Y2</strain>
    </source>
</reference>
<feature type="transmembrane region" description="Helical" evidence="1">
    <location>
        <begin position="12"/>
        <end position="32"/>
    </location>
</feature>
<comment type="caution">
    <text evidence="2">The sequence shown here is derived from an EMBL/GenBank/DDBJ whole genome shotgun (WGS) entry which is preliminary data.</text>
</comment>
<dbReference type="EMBL" id="MDTU01000001">
    <property type="protein sequence ID" value="ODN43137.1"/>
    <property type="molecule type" value="Genomic_DNA"/>
</dbReference>
<organism evidence="2 3">
    <name type="scientific">Piscirickettsia litoralis</name>
    <dbReference type="NCBI Taxonomy" id="1891921"/>
    <lineage>
        <taxon>Bacteria</taxon>
        <taxon>Pseudomonadati</taxon>
        <taxon>Pseudomonadota</taxon>
        <taxon>Gammaproteobacteria</taxon>
        <taxon>Thiotrichales</taxon>
        <taxon>Piscirickettsiaceae</taxon>
        <taxon>Piscirickettsia</taxon>
    </lineage>
</organism>
<feature type="transmembrane region" description="Helical" evidence="1">
    <location>
        <begin position="180"/>
        <end position="202"/>
    </location>
</feature>
<keyword evidence="1" id="KW-0472">Membrane</keyword>
<evidence type="ECO:0008006" key="4">
    <source>
        <dbReference type="Google" id="ProtNLM"/>
    </source>
</evidence>
<feature type="transmembrane region" description="Helical" evidence="1">
    <location>
        <begin position="264"/>
        <end position="290"/>
    </location>
</feature>
<keyword evidence="1" id="KW-1133">Transmembrane helix</keyword>
<feature type="transmembrane region" description="Helical" evidence="1">
    <location>
        <begin position="223"/>
        <end position="252"/>
    </location>
</feature>
<dbReference type="Proteomes" id="UP000094329">
    <property type="component" value="Unassembled WGS sequence"/>
</dbReference>
<evidence type="ECO:0000313" key="2">
    <source>
        <dbReference type="EMBL" id="ODN43137.1"/>
    </source>
</evidence>
<feature type="transmembrane region" description="Helical" evidence="1">
    <location>
        <begin position="44"/>
        <end position="69"/>
    </location>
</feature>
<feature type="transmembrane region" description="Helical" evidence="1">
    <location>
        <begin position="89"/>
        <end position="110"/>
    </location>
</feature>
<feature type="transmembrane region" description="Helical" evidence="1">
    <location>
        <begin position="401"/>
        <end position="421"/>
    </location>
</feature>
<sequence>MSHHLGKISSGVSKIASAIFFVNVFAYGRVFFATILATRISHEAVVALSFSMSVMTVANMIIFGILSIIGMDIAKAKDAGSYQSYIAKYFKISGLICVIVLLLAMLFALLTYGHVSLLATEFILVYAVGFIPFIFSSALRYILLARTYSKIIKITNIITFIICVVVTLLCYYLFENTSIVSFAFGCIIGFLYNLLHLVHFSLKKEVISFSFLRDVKSTRWMECLRFIFEGCKVSLVYASDSIVCAIIIMLTLSYGESYVVAVQVALQLFLFASFWITGFANGVMIELPKYGSIRQSKKALKVVLSYIFKKAVIYWLSIAVILFLFSGVILKYIFNLHGLSYEIAHIEIHMVIVLVLFDFIRQSLFYILRLLNQVVSAVFFSYLIFAFSIILMLSLKYFEKAPAAFLALYVISCIVISILYLKKIINFRYARR</sequence>
<proteinExistence type="predicted"/>
<name>A0ABX3A2P1_9GAMM</name>
<feature type="transmembrane region" description="Helical" evidence="1">
    <location>
        <begin position="374"/>
        <end position="395"/>
    </location>
</feature>
<feature type="transmembrane region" description="Helical" evidence="1">
    <location>
        <begin position="311"/>
        <end position="334"/>
    </location>
</feature>